<dbReference type="InterPro" id="IPR045865">
    <property type="entry name" value="ACT-like_dom_sf"/>
</dbReference>
<dbReference type="Gene3D" id="3.30.2130.10">
    <property type="entry name" value="VC0802-like"/>
    <property type="match status" value="1"/>
</dbReference>
<keyword evidence="3" id="KW-0418">Kinase</keyword>
<protein>
    <recommendedName>
        <fullName evidence="1">aspartate kinase</fullName>
        <ecNumber evidence="1">2.7.2.4</ecNumber>
    </recommendedName>
</protein>
<organism evidence="6">
    <name type="scientific">marine sediment metagenome</name>
    <dbReference type="NCBI Taxonomy" id="412755"/>
    <lineage>
        <taxon>unclassified sequences</taxon>
        <taxon>metagenomes</taxon>
        <taxon>ecological metagenomes</taxon>
    </lineage>
</organism>
<name>X0TYH4_9ZZZZ</name>
<dbReference type="SUPFAM" id="SSF55021">
    <property type="entry name" value="ACT-like"/>
    <property type="match status" value="1"/>
</dbReference>
<dbReference type="EMBL" id="BARS01014315">
    <property type="protein sequence ID" value="GAF92191.1"/>
    <property type="molecule type" value="Genomic_DNA"/>
</dbReference>
<dbReference type="Pfam" id="PF22468">
    <property type="entry name" value="ACT_9"/>
    <property type="match status" value="1"/>
</dbReference>
<keyword evidence="2" id="KW-0547">Nucleotide-binding</keyword>
<evidence type="ECO:0000313" key="6">
    <source>
        <dbReference type="EMBL" id="GAF92191.1"/>
    </source>
</evidence>
<proteinExistence type="predicted"/>
<dbReference type="InterPro" id="IPR054352">
    <property type="entry name" value="ACT_Aspartokinase"/>
</dbReference>
<comment type="caution">
    <text evidence="6">The sequence shown here is derived from an EMBL/GenBank/DDBJ whole genome shotgun (WGS) entry which is preliminary data.</text>
</comment>
<feature type="non-terminal residue" evidence="6">
    <location>
        <position position="1"/>
    </location>
</feature>
<evidence type="ECO:0000256" key="2">
    <source>
        <dbReference type="ARBA" id="ARBA00022741"/>
    </source>
</evidence>
<accession>X0TYH4</accession>
<keyword evidence="3" id="KW-0808">Transferase</keyword>
<gene>
    <name evidence="6" type="ORF">S01H1_24230</name>
</gene>
<sequence>TSEIKISCLIDRSQGRKALQLVHDAFELGRKTARPRGAKKAKK</sequence>
<reference evidence="6" key="1">
    <citation type="journal article" date="2014" name="Front. Microbiol.">
        <title>High frequency of phylogenetically diverse reductive dehalogenase-homologous genes in deep subseafloor sedimentary metagenomes.</title>
        <authorList>
            <person name="Kawai M."/>
            <person name="Futagami T."/>
            <person name="Toyoda A."/>
            <person name="Takaki Y."/>
            <person name="Nishi S."/>
            <person name="Hori S."/>
            <person name="Arai W."/>
            <person name="Tsubouchi T."/>
            <person name="Morono Y."/>
            <person name="Uchiyama I."/>
            <person name="Ito T."/>
            <person name="Fujiyama A."/>
            <person name="Inagaki F."/>
            <person name="Takami H."/>
        </authorList>
    </citation>
    <scope>NUCLEOTIDE SEQUENCE</scope>
    <source>
        <strain evidence="6">Expedition CK06-06</strain>
    </source>
</reference>
<feature type="domain" description="Aspartokinase ACT" evidence="5">
    <location>
        <begin position="2"/>
        <end position="26"/>
    </location>
</feature>
<dbReference type="EC" id="2.7.2.4" evidence="1"/>
<evidence type="ECO:0000256" key="1">
    <source>
        <dbReference type="ARBA" id="ARBA00013059"/>
    </source>
</evidence>
<evidence type="ECO:0000256" key="4">
    <source>
        <dbReference type="ARBA" id="ARBA00022840"/>
    </source>
</evidence>
<evidence type="ECO:0000256" key="3">
    <source>
        <dbReference type="ARBA" id="ARBA00022777"/>
    </source>
</evidence>
<dbReference type="GO" id="GO:0004072">
    <property type="term" value="F:aspartate kinase activity"/>
    <property type="evidence" value="ECO:0007669"/>
    <property type="project" value="UniProtKB-EC"/>
</dbReference>
<evidence type="ECO:0000259" key="5">
    <source>
        <dbReference type="Pfam" id="PF22468"/>
    </source>
</evidence>
<dbReference type="AlphaFoldDB" id="X0TYH4"/>
<keyword evidence="4" id="KW-0067">ATP-binding</keyword>
<dbReference type="GO" id="GO:0005524">
    <property type="term" value="F:ATP binding"/>
    <property type="evidence" value="ECO:0007669"/>
    <property type="project" value="UniProtKB-KW"/>
</dbReference>